<evidence type="ECO:0000313" key="1">
    <source>
        <dbReference type="EMBL" id="ACL60250.1"/>
    </source>
</evidence>
<reference evidence="1 2" key="1">
    <citation type="submission" date="2009-01" db="EMBL/GenBank/DDBJ databases">
        <title>Complete sequence of chromosome of Methylobacterium nodulans ORS 2060.</title>
        <authorList>
            <consortium name="US DOE Joint Genome Institute"/>
            <person name="Lucas S."/>
            <person name="Copeland A."/>
            <person name="Lapidus A."/>
            <person name="Glavina del Rio T."/>
            <person name="Dalin E."/>
            <person name="Tice H."/>
            <person name="Bruce D."/>
            <person name="Goodwin L."/>
            <person name="Pitluck S."/>
            <person name="Sims D."/>
            <person name="Brettin T."/>
            <person name="Detter J.C."/>
            <person name="Han C."/>
            <person name="Larimer F."/>
            <person name="Land M."/>
            <person name="Hauser L."/>
            <person name="Kyrpides N."/>
            <person name="Ivanova N."/>
            <person name="Marx C.J."/>
            <person name="Richardson P."/>
        </authorList>
    </citation>
    <scope>NUCLEOTIDE SEQUENCE [LARGE SCALE GENOMIC DNA]</scope>
    <source>
        <strain evidence="2">LMG 21967 / CNCM I-2342 / ORS 2060</strain>
    </source>
</reference>
<keyword evidence="2" id="KW-1185">Reference proteome</keyword>
<dbReference type="AlphaFoldDB" id="B8IMQ7"/>
<organism evidence="1 2">
    <name type="scientific">Methylobacterium nodulans (strain LMG 21967 / CNCM I-2342 / ORS 2060)</name>
    <dbReference type="NCBI Taxonomy" id="460265"/>
    <lineage>
        <taxon>Bacteria</taxon>
        <taxon>Pseudomonadati</taxon>
        <taxon>Pseudomonadota</taxon>
        <taxon>Alphaproteobacteria</taxon>
        <taxon>Hyphomicrobiales</taxon>
        <taxon>Methylobacteriaceae</taxon>
        <taxon>Methylobacterium</taxon>
    </lineage>
</organism>
<proteinExistence type="predicted"/>
<accession>B8IMQ7</accession>
<dbReference type="STRING" id="460265.Mnod_5406"/>
<dbReference type="OrthoDB" id="3237509at2"/>
<evidence type="ECO:0000313" key="2">
    <source>
        <dbReference type="Proteomes" id="UP000008207"/>
    </source>
</evidence>
<dbReference type="KEGG" id="mno:Mnod_5406"/>
<dbReference type="RefSeq" id="WP_015931859.1">
    <property type="nucleotide sequence ID" value="NC_011894.1"/>
</dbReference>
<protein>
    <submittedName>
        <fullName evidence="1">Uncharacterized protein</fullName>
    </submittedName>
</protein>
<dbReference type="EMBL" id="CP001349">
    <property type="protein sequence ID" value="ACL60250.1"/>
    <property type="molecule type" value="Genomic_DNA"/>
</dbReference>
<name>B8IMQ7_METNO</name>
<sequence>MIDLGINTLGRAAKSDSLRVRRGPVRLFTGESSSAPTPARKEADPFDGLPSEVVKLAKERGYGVDTARFLALVLDTCRRTGEPLTIDTFELAAALGVTTQRATDLKTALLRAELLRRSHTSGSLSMEGLIPGAWAATR</sequence>
<dbReference type="HOGENOM" id="CLU_1852878_0_0_5"/>
<dbReference type="Proteomes" id="UP000008207">
    <property type="component" value="Chromosome"/>
</dbReference>
<gene>
    <name evidence="1" type="ordered locus">Mnod_5406</name>
</gene>